<evidence type="ECO:0000256" key="2">
    <source>
        <dbReference type="ARBA" id="ARBA00004496"/>
    </source>
</evidence>
<evidence type="ECO:0000256" key="4">
    <source>
        <dbReference type="ARBA" id="ARBA00011738"/>
    </source>
</evidence>
<keyword evidence="11 15" id="KW-0255">Endonuclease</keyword>
<dbReference type="NCBIfam" id="TIGR02191">
    <property type="entry name" value="RNaseIII"/>
    <property type="match status" value="1"/>
</dbReference>
<dbReference type="SUPFAM" id="SSF69065">
    <property type="entry name" value="RNase III domain-like"/>
    <property type="match status" value="1"/>
</dbReference>
<evidence type="ECO:0000256" key="11">
    <source>
        <dbReference type="ARBA" id="ARBA00022759"/>
    </source>
</evidence>
<dbReference type="GO" id="GO:0046872">
    <property type="term" value="F:metal ion binding"/>
    <property type="evidence" value="ECO:0007669"/>
    <property type="project" value="UniProtKB-KW"/>
</dbReference>
<feature type="binding site" evidence="15">
    <location>
        <position position="35"/>
    </location>
    <ligand>
        <name>Mg(2+)</name>
        <dbReference type="ChEBI" id="CHEBI:18420"/>
    </ligand>
</feature>
<comment type="caution">
    <text evidence="18">The sequence shown here is derived from an EMBL/GenBank/DDBJ whole genome shotgun (WGS) entry which is preliminary data.</text>
</comment>
<evidence type="ECO:0000256" key="8">
    <source>
        <dbReference type="ARBA" id="ARBA00022694"/>
    </source>
</evidence>
<dbReference type="Pfam" id="PF00035">
    <property type="entry name" value="dsrm"/>
    <property type="match status" value="1"/>
</dbReference>
<dbReference type="PROSITE" id="PS50142">
    <property type="entry name" value="RNASE_3_2"/>
    <property type="match status" value="1"/>
</dbReference>
<evidence type="ECO:0000256" key="15">
    <source>
        <dbReference type="HAMAP-Rule" id="MF_00104"/>
    </source>
</evidence>
<keyword evidence="7 15" id="KW-0507">mRNA processing</keyword>
<comment type="catalytic activity">
    <reaction evidence="1 15">
        <text>Endonucleolytic cleavage to 5'-phosphomonoester.</text>
        <dbReference type="EC" id="3.1.26.3"/>
    </reaction>
</comment>
<dbReference type="GO" id="GO:0042802">
    <property type="term" value="F:identical protein binding"/>
    <property type="evidence" value="ECO:0007669"/>
    <property type="project" value="UniProtKB-ARBA"/>
</dbReference>
<dbReference type="HAMAP" id="MF_00104">
    <property type="entry name" value="RNase_III"/>
    <property type="match status" value="1"/>
</dbReference>
<feature type="active site" evidence="15">
    <location>
        <position position="39"/>
    </location>
</feature>
<keyword evidence="15" id="KW-0699">rRNA-binding</keyword>
<dbReference type="EC" id="3.1.26.3" evidence="15"/>
<dbReference type="PANTHER" id="PTHR11207:SF0">
    <property type="entry name" value="RIBONUCLEASE 3"/>
    <property type="match status" value="1"/>
</dbReference>
<keyword evidence="10 15" id="KW-0479">Metal-binding</keyword>
<keyword evidence="13 15" id="KW-0460">Magnesium</keyword>
<name>A0A2W5MXD6_9BACT</name>
<dbReference type="PANTHER" id="PTHR11207">
    <property type="entry name" value="RIBONUCLEASE III"/>
    <property type="match status" value="1"/>
</dbReference>
<evidence type="ECO:0000256" key="12">
    <source>
        <dbReference type="ARBA" id="ARBA00022801"/>
    </source>
</evidence>
<dbReference type="Gene3D" id="3.30.160.20">
    <property type="match status" value="1"/>
</dbReference>
<evidence type="ECO:0000256" key="14">
    <source>
        <dbReference type="ARBA" id="ARBA00022884"/>
    </source>
</evidence>
<dbReference type="InterPro" id="IPR011907">
    <property type="entry name" value="RNase_III"/>
</dbReference>
<evidence type="ECO:0000256" key="5">
    <source>
        <dbReference type="ARBA" id="ARBA00022490"/>
    </source>
</evidence>
<dbReference type="AlphaFoldDB" id="A0A2W5MXD6"/>
<organism evidence="18 19">
    <name type="scientific">Micavibrio aeruginosavorus</name>
    <dbReference type="NCBI Taxonomy" id="349221"/>
    <lineage>
        <taxon>Bacteria</taxon>
        <taxon>Pseudomonadati</taxon>
        <taxon>Bdellovibrionota</taxon>
        <taxon>Bdellovibrionia</taxon>
        <taxon>Bdellovibrionales</taxon>
        <taxon>Pseudobdellovibrionaceae</taxon>
        <taxon>Micavibrio</taxon>
    </lineage>
</organism>
<dbReference type="GO" id="GO:0019843">
    <property type="term" value="F:rRNA binding"/>
    <property type="evidence" value="ECO:0007669"/>
    <property type="project" value="UniProtKB-KW"/>
</dbReference>
<evidence type="ECO:0000256" key="1">
    <source>
        <dbReference type="ARBA" id="ARBA00000109"/>
    </source>
</evidence>
<evidence type="ECO:0000256" key="3">
    <source>
        <dbReference type="ARBA" id="ARBA00010183"/>
    </source>
</evidence>
<dbReference type="Gene3D" id="1.10.1520.10">
    <property type="entry name" value="Ribonuclease III domain"/>
    <property type="match status" value="1"/>
</dbReference>
<dbReference type="GO" id="GO:0010468">
    <property type="term" value="P:regulation of gene expression"/>
    <property type="evidence" value="ECO:0007669"/>
    <property type="project" value="TreeGrafter"/>
</dbReference>
<dbReference type="Proteomes" id="UP000249417">
    <property type="component" value="Unassembled WGS sequence"/>
</dbReference>
<keyword evidence="12 15" id="KW-0378">Hydrolase</keyword>
<proteinExistence type="inferred from homology"/>
<evidence type="ECO:0000259" key="16">
    <source>
        <dbReference type="PROSITE" id="PS50137"/>
    </source>
</evidence>
<feature type="binding site" evidence="15">
    <location>
        <position position="111"/>
    </location>
    <ligand>
        <name>Mg(2+)</name>
        <dbReference type="ChEBI" id="CHEBI:18420"/>
    </ligand>
</feature>
<dbReference type="FunFam" id="1.10.1520.10:FF:000001">
    <property type="entry name" value="Ribonuclease 3"/>
    <property type="match status" value="1"/>
</dbReference>
<evidence type="ECO:0000256" key="6">
    <source>
        <dbReference type="ARBA" id="ARBA00022552"/>
    </source>
</evidence>
<dbReference type="GO" id="GO:0008033">
    <property type="term" value="P:tRNA processing"/>
    <property type="evidence" value="ECO:0007669"/>
    <property type="project" value="UniProtKB-KW"/>
</dbReference>
<dbReference type="SMART" id="SM00535">
    <property type="entry name" value="RIBOc"/>
    <property type="match status" value="1"/>
</dbReference>
<comment type="cofactor">
    <cofactor evidence="15">
        <name>Mg(2+)</name>
        <dbReference type="ChEBI" id="CHEBI:18420"/>
    </cofactor>
</comment>
<dbReference type="SUPFAM" id="SSF54768">
    <property type="entry name" value="dsRNA-binding domain-like"/>
    <property type="match status" value="1"/>
</dbReference>
<dbReference type="GO" id="GO:0005737">
    <property type="term" value="C:cytoplasm"/>
    <property type="evidence" value="ECO:0007669"/>
    <property type="project" value="UniProtKB-SubCell"/>
</dbReference>
<dbReference type="InterPro" id="IPR014720">
    <property type="entry name" value="dsRBD_dom"/>
</dbReference>
<evidence type="ECO:0000256" key="9">
    <source>
        <dbReference type="ARBA" id="ARBA00022722"/>
    </source>
</evidence>
<dbReference type="InterPro" id="IPR000999">
    <property type="entry name" value="RNase_III_dom"/>
</dbReference>
<evidence type="ECO:0000313" key="18">
    <source>
        <dbReference type="EMBL" id="PZQ45872.1"/>
    </source>
</evidence>
<evidence type="ECO:0000313" key="19">
    <source>
        <dbReference type="Proteomes" id="UP000249417"/>
    </source>
</evidence>
<accession>A0A2W5MXD6</accession>
<reference evidence="18 19" key="1">
    <citation type="submission" date="2017-08" db="EMBL/GenBank/DDBJ databases">
        <title>Infants hospitalized years apart are colonized by the same room-sourced microbial strains.</title>
        <authorList>
            <person name="Brooks B."/>
            <person name="Olm M.R."/>
            <person name="Firek B.A."/>
            <person name="Baker R."/>
            <person name="Thomas B.C."/>
            <person name="Morowitz M.J."/>
            <person name="Banfield J.F."/>
        </authorList>
    </citation>
    <scope>NUCLEOTIDE SEQUENCE [LARGE SCALE GENOMIC DNA]</scope>
    <source>
        <strain evidence="18">S2_005_002_R2_29</strain>
    </source>
</reference>
<feature type="domain" description="DRBM" evidence="16">
    <location>
        <begin position="147"/>
        <end position="216"/>
    </location>
</feature>
<gene>
    <name evidence="15 18" type="primary">rnc</name>
    <name evidence="18" type="ORF">DI551_06285</name>
</gene>
<dbReference type="SMART" id="SM00358">
    <property type="entry name" value="DSRM"/>
    <property type="match status" value="1"/>
</dbReference>
<dbReference type="InterPro" id="IPR036389">
    <property type="entry name" value="RNase_III_sf"/>
</dbReference>
<feature type="binding site" evidence="15">
    <location>
        <position position="108"/>
    </location>
    <ligand>
        <name>Mg(2+)</name>
        <dbReference type="ChEBI" id="CHEBI:18420"/>
    </ligand>
</feature>
<keyword evidence="6 15" id="KW-0698">rRNA processing</keyword>
<comment type="function">
    <text evidence="15">Digests double-stranded RNA. Involved in the processing of primary rRNA transcript to yield the immediate precursors to the large and small rRNAs (23S and 16S). Processes some mRNAs, and tRNAs when they are encoded in the rRNA operon. Processes pre-crRNA and tracrRNA of type II CRISPR loci if present in the organism.</text>
</comment>
<keyword evidence="9 15" id="KW-0540">Nuclease</keyword>
<dbReference type="CDD" id="cd00593">
    <property type="entry name" value="RIBOc"/>
    <property type="match status" value="1"/>
</dbReference>
<feature type="domain" description="RNase III" evidence="17">
    <location>
        <begin position="1"/>
        <end position="122"/>
    </location>
</feature>
<keyword evidence="5 15" id="KW-0963">Cytoplasm</keyword>
<dbReference type="Pfam" id="PF14622">
    <property type="entry name" value="Ribonucleas_3_3"/>
    <property type="match status" value="1"/>
</dbReference>
<dbReference type="GO" id="GO:0006364">
    <property type="term" value="P:rRNA processing"/>
    <property type="evidence" value="ECO:0007669"/>
    <property type="project" value="UniProtKB-UniRule"/>
</dbReference>
<evidence type="ECO:0000259" key="17">
    <source>
        <dbReference type="PROSITE" id="PS50142"/>
    </source>
</evidence>
<dbReference type="FunFam" id="3.30.160.20:FF:000003">
    <property type="entry name" value="Ribonuclease 3"/>
    <property type="match status" value="1"/>
</dbReference>
<protein>
    <recommendedName>
        <fullName evidence="15">Ribonuclease 3</fullName>
        <ecNumber evidence="15">3.1.26.3</ecNumber>
    </recommendedName>
    <alternativeName>
        <fullName evidence="15">Ribonuclease III</fullName>
        <shortName evidence="15">RNase III</shortName>
    </alternativeName>
</protein>
<sequence length="218" mass="24474">MLEERLGYRFKNRAFMEQALTHSSRSGQANNERIEFLGDRVLNLVMAESLFRKFPDENEGSLAKRHSALVQGRMLAIIGAILDLSHFVNLSESERLSGGAENENIISDAMEALLGAIFLDGGLEPAREVILRLWGDNITTLTEAHQDPKTELQEWVQARGLPLPEYEIVDRSGPDHAPTFAVEVRVRDYDPVVAEGPSRRQAEKTAARQMLIQLKVRP</sequence>
<comment type="subunit">
    <text evidence="4 15">Homodimer.</text>
</comment>
<feature type="active site" evidence="15">
    <location>
        <position position="111"/>
    </location>
</feature>
<keyword evidence="14 15" id="KW-0694">RNA-binding</keyword>
<comment type="subcellular location">
    <subcellularLocation>
        <location evidence="2 15">Cytoplasm</location>
    </subcellularLocation>
</comment>
<evidence type="ECO:0000256" key="13">
    <source>
        <dbReference type="ARBA" id="ARBA00022842"/>
    </source>
</evidence>
<dbReference type="PROSITE" id="PS50137">
    <property type="entry name" value="DS_RBD"/>
    <property type="match status" value="1"/>
</dbReference>
<comment type="similarity">
    <text evidence="3">Belongs to the ribonuclease III family.</text>
</comment>
<dbReference type="EMBL" id="QFQB01000037">
    <property type="protein sequence ID" value="PZQ45872.1"/>
    <property type="molecule type" value="Genomic_DNA"/>
</dbReference>
<evidence type="ECO:0000256" key="10">
    <source>
        <dbReference type="ARBA" id="ARBA00022723"/>
    </source>
</evidence>
<evidence type="ECO:0000256" key="7">
    <source>
        <dbReference type="ARBA" id="ARBA00022664"/>
    </source>
</evidence>
<keyword evidence="8 15" id="KW-0819">tRNA processing</keyword>
<dbReference type="GO" id="GO:0006397">
    <property type="term" value="P:mRNA processing"/>
    <property type="evidence" value="ECO:0007669"/>
    <property type="project" value="UniProtKB-UniRule"/>
</dbReference>
<dbReference type="CDD" id="cd10845">
    <property type="entry name" value="DSRM_RNAse_III_family"/>
    <property type="match status" value="1"/>
</dbReference>
<dbReference type="GO" id="GO:0004525">
    <property type="term" value="F:ribonuclease III activity"/>
    <property type="evidence" value="ECO:0007669"/>
    <property type="project" value="UniProtKB-UniRule"/>
</dbReference>
<dbReference type="GO" id="GO:0003725">
    <property type="term" value="F:double-stranded RNA binding"/>
    <property type="evidence" value="ECO:0007669"/>
    <property type="project" value="TreeGrafter"/>
</dbReference>